<dbReference type="AlphaFoldDB" id="A0A4R2JB92"/>
<dbReference type="Proteomes" id="UP000295680">
    <property type="component" value="Unassembled WGS sequence"/>
</dbReference>
<dbReference type="InterPro" id="IPR024344">
    <property type="entry name" value="MDMPI_metal-binding"/>
</dbReference>
<dbReference type="GO" id="GO:0046872">
    <property type="term" value="F:metal ion binding"/>
    <property type="evidence" value="ECO:0007669"/>
    <property type="project" value="InterPro"/>
</dbReference>
<protein>
    <submittedName>
        <fullName evidence="2">Uncharacterized protein (TIGR03083 family)</fullName>
    </submittedName>
</protein>
<evidence type="ECO:0000313" key="2">
    <source>
        <dbReference type="EMBL" id="TCO55192.1"/>
    </source>
</evidence>
<dbReference type="EMBL" id="SLWS01000008">
    <property type="protein sequence ID" value="TCO55192.1"/>
    <property type="molecule type" value="Genomic_DNA"/>
</dbReference>
<proteinExistence type="predicted"/>
<dbReference type="RefSeq" id="WP_132122938.1">
    <property type="nucleotide sequence ID" value="NZ_SLWS01000008.1"/>
</dbReference>
<comment type="caution">
    <text evidence="2">The sequence shown here is derived from an EMBL/GenBank/DDBJ whole genome shotgun (WGS) entry which is preliminary data.</text>
</comment>
<dbReference type="Pfam" id="PF11716">
    <property type="entry name" value="MDMPI_N"/>
    <property type="match status" value="1"/>
</dbReference>
<dbReference type="InterPro" id="IPR034660">
    <property type="entry name" value="DinB/YfiT-like"/>
</dbReference>
<dbReference type="InterPro" id="IPR017517">
    <property type="entry name" value="Maleyloyr_isom"/>
</dbReference>
<dbReference type="Gene3D" id="1.20.120.450">
    <property type="entry name" value="dinb family like domain"/>
    <property type="match status" value="1"/>
</dbReference>
<gene>
    <name evidence="2" type="ORF">EV192_108482</name>
</gene>
<name>A0A4R2JB92_9PSEU</name>
<evidence type="ECO:0000259" key="1">
    <source>
        <dbReference type="Pfam" id="PF11716"/>
    </source>
</evidence>
<sequence>MDRERSWQVIESERLSLADLLDTLTEPEWDRPSLCAGWRVRDVAAHVALAPQPPGPWTMLAEGVRARGSFHRLNHDISVRHADRAGADLVAELRTHAASRRLPPMTNHRNILFDILVHGQDIAIPLSRDRTMPLDAARTGAARVWAMGWPFWARRRLAGIRLRATDIDWTAGHGPHEVRGPIDALLLLLTGRAASLDRLRGDGVATLTAHLARNSARSGYLRSKRSAR</sequence>
<feature type="domain" description="Mycothiol-dependent maleylpyruvate isomerase metal-binding" evidence="1">
    <location>
        <begin position="16"/>
        <end position="100"/>
    </location>
</feature>
<organism evidence="2 3">
    <name type="scientific">Actinocrispum wychmicini</name>
    <dbReference type="NCBI Taxonomy" id="1213861"/>
    <lineage>
        <taxon>Bacteria</taxon>
        <taxon>Bacillati</taxon>
        <taxon>Actinomycetota</taxon>
        <taxon>Actinomycetes</taxon>
        <taxon>Pseudonocardiales</taxon>
        <taxon>Pseudonocardiaceae</taxon>
        <taxon>Actinocrispum</taxon>
    </lineage>
</organism>
<accession>A0A4R2JB92</accession>
<dbReference type="OrthoDB" id="5178565at2"/>
<dbReference type="NCBIfam" id="TIGR03083">
    <property type="entry name" value="maleylpyruvate isomerase family mycothiol-dependent enzyme"/>
    <property type="match status" value="1"/>
</dbReference>
<dbReference type="SUPFAM" id="SSF109854">
    <property type="entry name" value="DinB/YfiT-like putative metalloenzymes"/>
    <property type="match status" value="1"/>
</dbReference>
<keyword evidence="3" id="KW-1185">Reference proteome</keyword>
<evidence type="ECO:0000313" key="3">
    <source>
        <dbReference type="Proteomes" id="UP000295680"/>
    </source>
</evidence>
<reference evidence="2 3" key="1">
    <citation type="submission" date="2019-03" db="EMBL/GenBank/DDBJ databases">
        <title>Genomic Encyclopedia of Type Strains, Phase IV (KMG-IV): sequencing the most valuable type-strain genomes for metagenomic binning, comparative biology and taxonomic classification.</title>
        <authorList>
            <person name="Goeker M."/>
        </authorList>
    </citation>
    <scope>NUCLEOTIDE SEQUENCE [LARGE SCALE GENOMIC DNA]</scope>
    <source>
        <strain evidence="2 3">DSM 45934</strain>
    </source>
</reference>